<dbReference type="Pfam" id="PF03988">
    <property type="entry name" value="DUF347"/>
    <property type="match status" value="4"/>
</dbReference>
<proteinExistence type="predicted"/>
<dbReference type="InterPro" id="IPR007136">
    <property type="entry name" value="DUF347"/>
</dbReference>
<name>A0A5B2XR11_9PSEU</name>
<evidence type="ECO:0000313" key="2">
    <source>
        <dbReference type="EMBL" id="KAA2265384.1"/>
    </source>
</evidence>
<dbReference type="OrthoDB" id="9794709at2"/>
<protein>
    <recommendedName>
        <fullName evidence="4">Membrane-anchored protein</fullName>
    </recommendedName>
</protein>
<dbReference type="RefSeq" id="WP_149848186.1">
    <property type="nucleotide sequence ID" value="NZ_VUOB01000006.1"/>
</dbReference>
<reference evidence="2 3" key="2">
    <citation type="submission" date="2019-09" db="EMBL/GenBank/DDBJ databases">
        <authorList>
            <person name="Jin C."/>
        </authorList>
    </citation>
    <scope>NUCLEOTIDE SEQUENCE [LARGE SCALE GENOMIC DNA]</scope>
    <source>
        <strain evidence="2 3">AN110305</strain>
    </source>
</reference>
<keyword evidence="1" id="KW-1133">Transmembrane helix</keyword>
<feature type="transmembrane region" description="Helical" evidence="1">
    <location>
        <begin position="73"/>
        <end position="92"/>
    </location>
</feature>
<feature type="transmembrane region" description="Helical" evidence="1">
    <location>
        <begin position="167"/>
        <end position="185"/>
    </location>
</feature>
<evidence type="ECO:0008006" key="4">
    <source>
        <dbReference type="Google" id="ProtNLM"/>
    </source>
</evidence>
<keyword evidence="3" id="KW-1185">Reference proteome</keyword>
<comment type="caution">
    <text evidence="2">The sequence shown here is derived from an EMBL/GenBank/DDBJ whole genome shotgun (WGS) entry which is preliminary data.</text>
</comment>
<feature type="transmembrane region" description="Helical" evidence="1">
    <location>
        <begin position="47"/>
        <end position="66"/>
    </location>
</feature>
<evidence type="ECO:0000256" key="1">
    <source>
        <dbReference type="SAM" id="Phobius"/>
    </source>
</evidence>
<keyword evidence="1" id="KW-0812">Transmembrane</keyword>
<feature type="transmembrane region" description="Helical" evidence="1">
    <location>
        <begin position="104"/>
        <end position="122"/>
    </location>
</feature>
<feature type="transmembrane region" description="Helical" evidence="1">
    <location>
        <begin position="192"/>
        <end position="213"/>
    </location>
</feature>
<organism evidence="2 3">
    <name type="scientific">Solihabitans fulvus</name>
    <dbReference type="NCBI Taxonomy" id="1892852"/>
    <lineage>
        <taxon>Bacteria</taxon>
        <taxon>Bacillati</taxon>
        <taxon>Actinomycetota</taxon>
        <taxon>Actinomycetes</taxon>
        <taxon>Pseudonocardiales</taxon>
        <taxon>Pseudonocardiaceae</taxon>
        <taxon>Solihabitans</taxon>
    </lineage>
</organism>
<feature type="transmembrane region" description="Helical" evidence="1">
    <location>
        <begin position="225"/>
        <end position="247"/>
    </location>
</feature>
<keyword evidence="1" id="KW-0472">Membrane</keyword>
<sequence length="260" mass="27803">MPSHVPQLDQVQRVASKVPEVTIAFWVIKVLTTGVGETTSDFLFHHLAPPVAILLGLAALIAAFVAQFRVRRYVPWIYWSAVGMVSVFGTMAADVVHVGFGVPYLALTIGYALIVAGLFAAWYATERTLSIRTVTTRRRESFYWATVLATFALGTATGDLTAKTLHLGYLSSTILFAVIIAIPALAHRTIGLNAIAAFWFAYIVTRPLGASYADWFAGPADDGGLGIGTGPVTLVGTAAIVAAVGYVTRRGRQRLPHDGA</sequence>
<accession>A0A5B2XR11</accession>
<dbReference type="AlphaFoldDB" id="A0A5B2XR11"/>
<dbReference type="EMBL" id="VUOB01000006">
    <property type="protein sequence ID" value="KAA2265384.1"/>
    <property type="molecule type" value="Genomic_DNA"/>
</dbReference>
<evidence type="ECO:0000313" key="3">
    <source>
        <dbReference type="Proteomes" id="UP000323454"/>
    </source>
</evidence>
<reference evidence="2 3" key="1">
    <citation type="submission" date="2019-09" db="EMBL/GenBank/DDBJ databases">
        <title>Goodfellowia gen. nov., a new genus of the Pseudonocardineae related to Actinoalloteichus, containing Goodfellowia coeruleoviolacea gen. nov., comb. nov. gen. nov., comb. nov.</title>
        <authorList>
            <person name="Labeda D."/>
        </authorList>
    </citation>
    <scope>NUCLEOTIDE SEQUENCE [LARGE SCALE GENOMIC DNA]</scope>
    <source>
        <strain evidence="2 3">AN110305</strain>
    </source>
</reference>
<gene>
    <name evidence="2" type="ORF">F0L68_04775</name>
</gene>
<dbReference type="Proteomes" id="UP000323454">
    <property type="component" value="Unassembled WGS sequence"/>
</dbReference>
<feature type="transmembrane region" description="Helical" evidence="1">
    <location>
        <begin position="142"/>
        <end position="161"/>
    </location>
</feature>